<protein>
    <submittedName>
        <fullName evidence="1">Uncharacterized protein</fullName>
    </submittedName>
</protein>
<evidence type="ECO:0000313" key="1">
    <source>
        <dbReference type="EMBL" id="NIR75200.1"/>
    </source>
</evidence>
<organism evidence="1 2">
    <name type="scientific">Candidatus Kutchimonas denitrificans</name>
    <dbReference type="NCBI Taxonomy" id="3056748"/>
    <lineage>
        <taxon>Bacteria</taxon>
        <taxon>Pseudomonadati</taxon>
        <taxon>Gemmatimonadota</taxon>
        <taxon>Gemmatimonadia</taxon>
        <taxon>Candidatus Palauibacterales</taxon>
        <taxon>Candidatus Palauibacteraceae</taxon>
        <taxon>Candidatus Kutchimonas</taxon>
    </lineage>
</organism>
<evidence type="ECO:0000313" key="2">
    <source>
        <dbReference type="Proteomes" id="UP000702544"/>
    </source>
</evidence>
<gene>
    <name evidence="1" type="ORF">GWO12_08825</name>
</gene>
<proteinExistence type="predicted"/>
<reference evidence="1 2" key="1">
    <citation type="submission" date="2020-01" db="EMBL/GenBank/DDBJ databases">
        <title>Genomes assembled from Gulf of Kutch pelagic sediment metagenomes.</title>
        <authorList>
            <person name="Chandrashekar M."/>
            <person name="Mahajan M.S."/>
            <person name="Dave K.J."/>
            <person name="Vatsa P."/>
            <person name="Nathani N.M."/>
        </authorList>
    </citation>
    <scope>NUCLEOTIDE SEQUENCE [LARGE SCALE GENOMIC DNA]</scope>
    <source>
        <strain evidence="1">KS3-K002</strain>
    </source>
</reference>
<sequence>MTREILAPLSPEEVIDQAKSYFTSPASGYSGSVVEQGDGFVRFDTFRGHLAISATREGDSTRVRCSTLRYHPSIGKFLSSLSTEMPAPEA</sequence>
<comment type="caution">
    <text evidence="1">The sequence shown here is derived from an EMBL/GenBank/DDBJ whole genome shotgun (WGS) entry which is preliminary data.</text>
</comment>
<name>A0AAE4Z7H0_9BACT</name>
<dbReference type="Proteomes" id="UP000702544">
    <property type="component" value="Unassembled WGS sequence"/>
</dbReference>
<accession>A0AAE4Z7H0</accession>
<dbReference type="AlphaFoldDB" id="A0AAE4Z7H0"/>
<dbReference type="EMBL" id="JAACAK010000067">
    <property type="protein sequence ID" value="NIR75200.1"/>
    <property type="molecule type" value="Genomic_DNA"/>
</dbReference>